<dbReference type="Proteomes" id="UP000283672">
    <property type="component" value="Unassembled WGS sequence"/>
</dbReference>
<dbReference type="AlphaFoldDB" id="A0AA92WLY7"/>
<dbReference type="EMBL" id="QROP01000010">
    <property type="protein sequence ID" value="RHL40164.1"/>
    <property type="molecule type" value="Genomic_DNA"/>
</dbReference>
<evidence type="ECO:0000313" key="3">
    <source>
        <dbReference type="Proteomes" id="UP000283672"/>
    </source>
</evidence>
<reference evidence="2 3" key="1">
    <citation type="submission" date="2018-08" db="EMBL/GenBank/DDBJ databases">
        <title>A genome reference for cultivated species of the human gut microbiota.</title>
        <authorList>
            <person name="Zou Y."/>
            <person name="Xue W."/>
            <person name="Luo G."/>
        </authorList>
    </citation>
    <scope>NUCLEOTIDE SEQUENCE [LARGE SCALE GENOMIC DNA]</scope>
    <source>
        <strain evidence="2 3">AF38-11</strain>
    </source>
</reference>
<name>A0AA92WLY7_9BACT</name>
<organism evidence="2 3">
    <name type="scientific">Segatella copri</name>
    <dbReference type="NCBI Taxonomy" id="165179"/>
    <lineage>
        <taxon>Bacteria</taxon>
        <taxon>Pseudomonadati</taxon>
        <taxon>Bacteroidota</taxon>
        <taxon>Bacteroidia</taxon>
        <taxon>Bacteroidales</taxon>
        <taxon>Prevotellaceae</taxon>
        <taxon>Segatella</taxon>
    </lineage>
</organism>
<evidence type="ECO:0000313" key="2">
    <source>
        <dbReference type="EMBL" id="RHL40164.1"/>
    </source>
</evidence>
<sequence length="357" mass="41456">MEIIVFFLIFLLFYWNIFVILRQLFKIRNNMFTNLQVVVLKHLADGEQHEEAPAGLTDAQFRVALSELKACDMVKVNVDEVGEVISSQIKTKGRAALDNWKSLEKAMLNHILEEKKLTKYSYEILVYYKKNTEKLKNIFEGEKTNREILAIAKSLLKLKLLACERDTPDLYTTDEGLQLLDDIEYLLDKERATWYESKSMENTHDSVTNNIIHLDPKSRKNMKKFIITTCNYGFYKDENGKPYNLEDVMNAYALFLGDDKFKDYSSLVNKSGELEDKELIDELLPIFYNSVPDVISFLGEIDGISNNPEIVKVAGDYVNNRKISEQSSRSDLWKVLKKHGLYKPSYSNWCNYINKDI</sequence>
<protein>
    <submittedName>
        <fullName evidence="2">Uncharacterized protein</fullName>
    </submittedName>
</protein>
<keyword evidence="1" id="KW-0472">Membrane</keyword>
<proteinExistence type="predicted"/>
<gene>
    <name evidence="2" type="ORF">DW026_05770</name>
</gene>
<evidence type="ECO:0000256" key="1">
    <source>
        <dbReference type="SAM" id="Phobius"/>
    </source>
</evidence>
<accession>A0AA92WLY7</accession>
<comment type="caution">
    <text evidence="2">The sequence shown here is derived from an EMBL/GenBank/DDBJ whole genome shotgun (WGS) entry which is preliminary data.</text>
</comment>
<feature type="transmembrane region" description="Helical" evidence="1">
    <location>
        <begin position="6"/>
        <end position="25"/>
    </location>
</feature>
<dbReference type="RefSeq" id="WP_147381650.1">
    <property type="nucleotide sequence ID" value="NZ_QROP01000010.1"/>
</dbReference>
<keyword evidence="1" id="KW-1133">Transmembrane helix</keyword>
<keyword evidence="1" id="KW-0812">Transmembrane</keyword>